<feature type="region of interest" description="Disordered" evidence="1">
    <location>
        <begin position="17"/>
        <end position="43"/>
    </location>
</feature>
<evidence type="ECO:0000256" key="1">
    <source>
        <dbReference type="SAM" id="MobiDB-lite"/>
    </source>
</evidence>
<dbReference type="RefSeq" id="WP_150215944.1">
    <property type="nucleotide sequence ID" value="NZ_CP029192.1"/>
</dbReference>
<organism evidence="2 3">
    <name type="scientific">Streptomyces venezuelae</name>
    <dbReference type="NCBI Taxonomy" id="54571"/>
    <lineage>
        <taxon>Bacteria</taxon>
        <taxon>Bacillati</taxon>
        <taxon>Actinomycetota</taxon>
        <taxon>Actinomycetes</taxon>
        <taxon>Kitasatosporales</taxon>
        <taxon>Streptomycetaceae</taxon>
        <taxon>Streptomyces</taxon>
    </lineage>
</organism>
<feature type="region of interest" description="Disordered" evidence="1">
    <location>
        <begin position="74"/>
        <end position="97"/>
    </location>
</feature>
<evidence type="ECO:0000313" key="3">
    <source>
        <dbReference type="Proteomes" id="UP000322927"/>
    </source>
</evidence>
<dbReference type="Proteomes" id="UP000322927">
    <property type="component" value="Chromosome"/>
</dbReference>
<reference evidence="2 3" key="1">
    <citation type="submission" date="2018-05" db="EMBL/GenBank/DDBJ databases">
        <title>Streptomyces venezuelae.</title>
        <authorList>
            <person name="Kim W."/>
            <person name="Lee N."/>
            <person name="Cho B.-K."/>
        </authorList>
    </citation>
    <scope>NUCLEOTIDE SEQUENCE [LARGE SCALE GENOMIC DNA]</scope>
    <source>
        <strain evidence="2 3">ATCC 14584</strain>
    </source>
</reference>
<dbReference type="AlphaFoldDB" id="A0A5P2BTM0"/>
<protein>
    <submittedName>
        <fullName evidence="2">Uncharacterized protein</fullName>
    </submittedName>
</protein>
<name>A0A5P2BTM0_STRVZ</name>
<accession>A0A5P2BTM0</accession>
<evidence type="ECO:0000313" key="2">
    <source>
        <dbReference type="EMBL" id="QES33814.1"/>
    </source>
</evidence>
<gene>
    <name evidence="2" type="ORF">DEJ48_10815</name>
</gene>
<dbReference type="OrthoDB" id="4329384at2"/>
<sequence length="97" mass="11394">MARLRIQRTTWPRPALVLTDTPRPDCPDCEGAGGAEYDYGDPETGEYAGTNWDPCHCWDEQRRWIVLWLPRRRWPPHRHTDPWAAHGYSSETPLRTH</sequence>
<proteinExistence type="predicted"/>
<dbReference type="EMBL" id="CP029192">
    <property type="protein sequence ID" value="QES33814.1"/>
    <property type="molecule type" value="Genomic_DNA"/>
</dbReference>